<dbReference type="Proteomes" id="UP001156706">
    <property type="component" value="Unassembled WGS sequence"/>
</dbReference>
<keyword evidence="1" id="KW-0732">Signal</keyword>
<comment type="caution">
    <text evidence="2">The sequence shown here is derived from an EMBL/GenBank/DDBJ whole genome shotgun (WGS) entry which is preliminary data.</text>
</comment>
<sequence>MVTFRHCLLLILAAPAMAEEVLNAYNTYLSQPFVLDKGGLAADVVAYLNSKLKGRYQFVLQTMPRERLNTTVIHQPDFKGLVLFMSPRFVGDINKTRFRWSIPLMEDANAVLSHPARKIEYTGPDSLKGKLFAGVLGHRYVDLDERFGKDIQREDVAAELANLHKVAAGRCDVTIAPQTIYRYLVNWHGLQNRLYVSARPHISFSRHILAAKHEDKMVAALDEVLLASKADPAWQAILTKYSIQ</sequence>
<accession>A0ABQ5YAE3</accession>
<dbReference type="RefSeq" id="WP_284195053.1">
    <property type="nucleotide sequence ID" value="NZ_BSOG01000001.1"/>
</dbReference>
<protein>
    <submittedName>
        <fullName evidence="2">ABC transporter substrate-binding protein</fullName>
    </submittedName>
</protein>
<dbReference type="Gene3D" id="3.40.190.10">
    <property type="entry name" value="Periplasmic binding protein-like II"/>
    <property type="match status" value="2"/>
</dbReference>
<feature type="signal peptide" evidence="1">
    <location>
        <begin position="1"/>
        <end position="18"/>
    </location>
</feature>
<feature type="chain" id="PRO_5045041111" evidence="1">
    <location>
        <begin position="19"/>
        <end position="244"/>
    </location>
</feature>
<dbReference type="EMBL" id="BSOG01000001">
    <property type="protein sequence ID" value="GLR11910.1"/>
    <property type="molecule type" value="Genomic_DNA"/>
</dbReference>
<keyword evidence="3" id="KW-1185">Reference proteome</keyword>
<name>A0ABQ5YAE3_9NEIS</name>
<proteinExistence type="predicted"/>
<evidence type="ECO:0000256" key="1">
    <source>
        <dbReference type="SAM" id="SignalP"/>
    </source>
</evidence>
<evidence type="ECO:0000313" key="3">
    <source>
        <dbReference type="Proteomes" id="UP001156706"/>
    </source>
</evidence>
<dbReference type="SUPFAM" id="SSF53850">
    <property type="entry name" value="Periplasmic binding protein-like II"/>
    <property type="match status" value="1"/>
</dbReference>
<evidence type="ECO:0000313" key="2">
    <source>
        <dbReference type="EMBL" id="GLR11910.1"/>
    </source>
</evidence>
<organism evidence="2 3">
    <name type="scientific">Chitinimonas prasina</name>
    <dbReference type="NCBI Taxonomy" id="1434937"/>
    <lineage>
        <taxon>Bacteria</taxon>
        <taxon>Pseudomonadati</taxon>
        <taxon>Pseudomonadota</taxon>
        <taxon>Betaproteobacteria</taxon>
        <taxon>Neisseriales</taxon>
        <taxon>Chitinibacteraceae</taxon>
        <taxon>Chitinimonas</taxon>
    </lineage>
</organism>
<reference evidence="3" key="1">
    <citation type="journal article" date="2019" name="Int. J. Syst. Evol. Microbiol.">
        <title>The Global Catalogue of Microorganisms (GCM) 10K type strain sequencing project: providing services to taxonomists for standard genome sequencing and annotation.</title>
        <authorList>
            <consortium name="The Broad Institute Genomics Platform"/>
            <consortium name="The Broad Institute Genome Sequencing Center for Infectious Disease"/>
            <person name="Wu L."/>
            <person name="Ma J."/>
        </authorList>
    </citation>
    <scope>NUCLEOTIDE SEQUENCE [LARGE SCALE GENOMIC DNA]</scope>
    <source>
        <strain evidence="3">NBRC 110044</strain>
    </source>
</reference>
<gene>
    <name evidence="2" type="ORF">GCM10007907_07000</name>
</gene>